<dbReference type="AlphaFoldDB" id="A0A9D1UHF7"/>
<protein>
    <submittedName>
        <fullName evidence="2">Serine hydrolase</fullName>
    </submittedName>
</protein>
<dbReference type="InterPro" id="IPR012338">
    <property type="entry name" value="Beta-lactam/transpept-like"/>
</dbReference>
<dbReference type="SUPFAM" id="SSF56601">
    <property type="entry name" value="beta-lactamase/transpeptidase-like"/>
    <property type="match status" value="1"/>
</dbReference>
<evidence type="ECO:0000259" key="1">
    <source>
        <dbReference type="Pfam" id="PF00905"/>
    </source>
</evidence>
<gene>
    <name evidence="2" type="ORF">IAC47_04525</name>
</gene>
<comment type="caution">
    <text evidence="2">The sequence shown here is derived from an EMBL/GenBank/DDBJ whole genome shotgun (WGS) entry which is preliminary data.</text>
</comment>
<feature type="domain" description="Penicillin-binding protein transpeptidase" evidence="1">
    <location>
        <begin position="42"/>
        <end position="254"/>
    </location>
</feature>
<dbReference type="Pfam" id="PF00905">
    <property type="entry name" value="Transpeptidase"/>
    <property type="match status" value="1"/>
</dbReference>
<accession>A0A9D1UHF7</accession>
<proteinExistence type="predicted"/>
<reference evidence="2" key="1">
    <citation type="journal article" date="2021" name="PeerJ">
        <title>Extensive microbial diversity within the chicken gut microbiome revealed by metagenomics and culture.</title>
        <authorList>
            <person name="Gilroy R."/>
            <person name="Ravi A."/>
            <person name="Getino M."/>
            <person name="Pursley I."/>
            <person name="Horton D.L."/>
            <person name="Alikhan N.F."/>
            <person name="Baker D."/>
            <person name="Gharbi K."/>
            <person name="Hall N."/>
            <person name="Watson M."/>
            <person name="Adriaenssens E.M."/>
            <person name="Foster-Nyarko E."/>
            <person name="Jarju S."/>
            <person name="Secka A."/>
            <person name="Antonio M."/>
            <person name="Oren A."/>
            <person name="Chaudhuri R.R."/>
            <person name="La Ragione R."/>
            <person name="Hildebrand F."/>
            <person name="Pallen M.J."/>
        </authorList>
    </citation>
    <scope>NUCLEOTIDE SEQUENCE</scope>
    <source>
        <strain evidence="2">Gambia16-930</strain>
    </source>
</reference>
<organism evidence="2 3">
    <name type="scientific">Candidatus Onthomorpha intestinigallinarum</name>
    <dbReference type="NCBI Taxonomy" id="2840880"/>
    <lineage>
        <taxon>Bacteria</taxon>
        <taxon>Pseudomonadati</taxon>
        <taxon>Bacteroidota</taxon>
        <taxon>Bacteroidia</taxon>
        <taxon>Bacteroidales</taxon>
        <taxon>Candidatus Onthomorpha</taxon>
    </lineage>
</organism>
<reference evidence="2" key="2">
    <citation type="submission" date="2021-04" db="EMBL/GenBank/DDBJ databases">
        <authorList>
            <person name="Gilroy R."/>
        </authorList>
    </citation>
    <scope>NUCLEOTIDE SEQUENCE</scope>
    <source>
        <strain evidence="2">Gambia16-930</strain>
    </source>
</reference>
<evidence type="ECO:0000313" key="3">
    <source>
        <dbReference type="Proteomes" id="UP000824267"/>
    </source>
</evidence>
<evidence type="ECO:0000313" key="2">
    <source>
        <dbReference type="EMBL" id="HIW87523.1"/>
    </source>
</evidence>
<dbReference type="Gene3D" id="3.40.710.10">
    <property type="entry name" value="DD-peptidase/beta-lactamase superfamily"/>
    <property type="match status" value="1"/>
</dbReference>
<name>A0A9D1UHF7_9BACT</name>
<keyword evidence="2" id="KW-0378">Hydrolase</keyword>
<dbReference type="Proteomes" id="UP000824267">
    <property type="component" value="Unassembled WGS sequence"/>
</dbReference>
<dbReference type="EMBL" id="DXGG01000143">
    <property type="protein sequence ID" value="HIW87523.1"/>
    <property type="molecule type" value="Genomic_DNA"/>
</dbReference>
<sequence>MKIKTAAIIASILFFSCSGGNKLKENMSAQIKGEKDSMVIINNDTSEEMVANGDYASKASSPYSTFKIWNTLIGIECGVIDSSSDLFYKWDSVERQRAEWNRDMNLSEAFKTSCVPAYQNLARHIGKDNMNMWLSRINYGNKDISMGTDIFWLEDENGRSIMISPLEQARLMEKLVNKKLPFGEKSMKILKEVMLSKHGKASAIYGKTGTGRDNTMGWYVGYIEGKGFSYSFACRLYGEKISGKDAQAKVEEVFSSAGLFQPL</sequence>
<dbReference type="GO" id="GO:0016787">
    <property type="term" value="F:hydrolase activity"/>
    <property type="evidence" value="ECO:0007669"/>
    <property type="project" value="UniProtKB-KW"/>
</dbReference>
<dbReference type="GO" id="GO:0008658">
    <property type="term" value="F:penicillin binding"/>
    <property type="evidence" value="ECO:0007669"/>
    <property type="project" value="InterPro"/>
</dbReference>
<dbReference type="InterPro" id="IPR001460">
    <property type="entry name" value="PCN-bd_Tpept"/>
</dbReference>
<dbReference type="PROSITE" id="PS51257">
    <property type="entry name" value="PROKAR_LIPOPROTEIN"/>
    <property type="match status" value="1"/>
</dbReference>